<dbReference type="FunFam" id="3.40.50.2000:FF:000009">
    <property type="entry name" value="Sterol 3-beta-glucosyltransferase UGT80A2"/>
    <property type="match status" value="1"/>
</dbReference>
<name>A0A2U3PH41_9MYCO</name>
<keyword evidence="4" id="KW-1185">Reference proteome</keyword>
<dbReference type="AlphaFoldDB" id="A0A2U3PH41"/>
<evidence type="ECO:0000259" key="2">
    <source>
        <dbReference type="Pfam" id="PF06722"/>
    </source>
</evidence>
<accession>A0A2U3PH41</accession>
<dbReference type="SUPFAM" id="SSF53756">
    <property type="entry name" value="UDP-Glycosyltransferase/glycogen phosphorylase"/>
    <property type="match status" value="1"/>
</dbReference>
<dbReference type="InterPro" id="IPR004276">
    <property type="entry name" value="GlycoTrans_28_N"/>
</dbReference>
<gene>
    <name evidence="3" type="ORF">MNAB215_5310</name>
</gene>
<dbReference type="Gene3D" id="3.40.50.2000">
    <property type="entry name" value="Glycogen Phosphorylase B"/>
    <property type="match status" value="2"/>
</dbReference>
<dbReference type="InterPro" id="IPR050426">
    <property type="entry name" value="Glycosyltransferase_28"/>
</dbReference>
<dbReference type="CDD" id="cd03784">
    <property type="entry name" value="GT1_Gtf-like"/>
    <property type="match status" value="1"/>
</dbReference>
<dbReference type="GO" id="GO:0016758">
    <property type="term" value="F:hexosyltransferase activity"/>
    <property type="evidence" value="ECO:0007669"/>
    <property type="project" value="InterPro"/>
</dbReference>
<dbReference type="STRING" id="1841861.GCA_900157365_03630"/>
<feature type="domain" description="Erythromycin biosynthesis protein CIII-like C-terminal" evidence="2">
    <location>
        <begin position="301"/>
        <end position="391"/>
    </location>
</feature>
<dbReference type="Pfam" id="PF03033">
    <property type="entry name" value="Glyco_transf_28"/>
    <property type="match status" value="1"/>
</dbReference>
<dbReference type="PANTHER" id="PTHR48050">
    <property type="entry name" value="STEROL 3-BETA-GLUCOSYLTRANSFERASE"/>
    <property type="match status" value="1"/>
</dbReference>
<dbReference type="EMBL" id="FUEZ01000004">
    <property type="protein sequence ID" value="SPM43088.1"/>
    <property type="molecule type" value="Genomic_DNA"/>
</dbReference>
<dbReference type="InterPro" id="IPR010610">
    <property type="entry name" value="EryCIII-like_C"/>
</dbReference>
<dbReference type="GO" id="GO:0005975">
    <property type="term" value="P:carbohydrate metabolic process"/>
    <property type="evidence" value="ECO:0007669"/>
    <property type="project" value="InterPro"/>
</dbReference>
<dbReference type="OrthoDB" id="4669709at2"/>
<dbReference type="PANTHER" id="PTHR48050:SF13">
    <property type="entry name" value="STEROL 3-BETA-GLUCOSYLTRANSFERASE UGT80A2"/>
    <property type="match status" value="1"/>
</dbReference>
<proteinExistence type="predicted"/>
<sequence>MKFALACYGSRGDIEPCAAVGRELLNRGHEVRMAVPPELLDFVQSAGLEAMPYGPNVQSFWDAEFLRKSTWTDFRHNFWKVQGPIKLLRAALEPINHHWAQMGTTLRSLADGADLLLTGLTFREAAANVAEYYDIPLAILHHFPVRAHGQLGRILPAPLTRSAMTAMEWVVWRMTKDAEDAQRRALGLPKATVPAPQRIARRGATEIQGYDEVCFPELATEWAKEEVRRPFVGTLTMELSTDADSQVASWIAAGTPPICFGFGSIPVESAAETVSMISAACAHLGERALICSGGTDFSEIHHPDHVKVVGTVNYAATFPACRAAVHHGGAGTTAASLRAGVPTLILWSTDDQSIWGTQVKTLRVGAVRRFSETTQESLMEDLRQILAPECATRAREIGSQMTTSAESVARAADLLQDLARSRGRV</sequence>
<feature type="domain" description="Glycosyltransferase family 28 N-terminal" evidence="1">
    <location>
        <begin position="3"/>
        <end position="74"/>
    </location>
</feature>
<dbReference type="Pfam" id="PF06722">
    <property type="entry name" value="EryCIII-like_C"/>
    <property type="match status" value="1"/>
</dbReference>
<dbReference type="GO" id="GO:0008194">
    <property type="term" value="F:UDP-glycosyltransferase activity"/>
    <property type="evidence" value="ECO:0007669"/>
    <property type="project" value="InterPro"/>
</dbReference>
<dbReference type="InterPro" id="IPR002213">
    <property type="entry name" value="UDP_glucos_trans"/>
</dbReference>
<reference evidence="3 4" key="1">
    <citation type="submission" date="2017-01" db="EMBL/GenBank/DDBJ databases">
        <authorList>
            <consortium name="Urmite Genomes"/>
        </authorList>
    </citation>
    <scope>NUCLEOTIDE SEQUENCE [LARGE SCALE GENOMIC DNA]</scope>
    <source>
        <strain evidence="3 4">AB215</strain>
    </source>
</reference>
<dbReference type="RefSeq" id="WP_077081413.1">
    <property type="nucleotide sequence ID" value="NZ_FUEZ01000004.1"/>
</dbReference>
<dbReference type="Proteomes" id="UP000240424">
    <property type="component" value="Unassembled WGS sequence"/>
</dbReference>
<evidence type="ECO:0000259" key="1">
    <source>
        <dbReference type="Pfam" id="PF03033"/>
    </source>
</evidence>
<protein>
    <submittedName>
        <fullName evidence="3">Uncharacterized protein</fullName>
    </submittedName>
</protein>
<evidence type="ECO:0000313" key="4">
    <source>
        <dbReference type="Proteomes" id="UP000240424"/>
    </source>
</evidence>
<organism evidence="3 4">
    <name type="scientific">Mycobacterium numidiamassiliense</name>
    <dbReference type="NCBI Taxonomy" id="1841861"/>
    <lineage>
        <taxon>Bacteria</taxon>
        <taxon>Bacillati</taxon>
        <taxon>Actinomycetota</taxon>
        <taxon>Actinomycetes</taxon>
        <taxon>Mycobacteriales</taxon>
        <taxon>Mycobacteriaceae</taxon>
        <taxon>Mycobacterium</taxon>
    </lineage>
</organism>
<dbReference type="GO" id="GO:0033072">
    <property type="term" value="P:vancomycin biosynthetic process"/>
    <property type="evidence" value="ECO:0007669"/>
    <property type="project" value="UniProtKB-ARBA"/>
</dbReference>
<evidence type="ECO:0000313" key="3">
    <source>
        <dbReference type="EMBL" id="SPM43088.1"/>
    </source>
</evidence>